<dbReference type="EMBL" id="OU912926">
    <property type="protein sequence ID" value="CAG9931273.1"/>
    <property type="molecule type" value="Genomic_DNA"/>
</dbReference>
<dbReference type="Gene3D" id="3.20.20.80">
    <property type="entry name" value="Glycosidases"/>
    <property type="match status" value="1"/>
</dbReference>
<organism evidence="1 2">
    <name type="scientific">Candidatus Nitrotoga arctica</name>
    <dbReference type="NCBI Taxonomy" id="453162"/>
    <lineage>
        <taxon>Bacteria</taxon>
        <taxon>Pseudomonadati</taxon>
        <taxon>Pseudomonadota</taxon>
        <taxon>Betaproteobacteria</taxon>
        <taxon>Nitrosomonadales</taxon>
        <taxon>Gallionellaceae</taxon>
        <taxon>Candidatus Nitrotoga</taxon>
    </lineage>
</organism>
<dbReference type="Proteomes" id="UP000839052">
    <property type="component" value="Chromosome"/>
</dbReference>
<evidence type="ECO:0000313" key="1">
    <source>
        <dbReference type="EMBL" id="CAG9931273.1"/>
    </source>
</evidence>
<dbReference type="RefSeq" id="WP_239795388.1">
    <property type="nucleotide sequence ID" value="NZ_OU912926.1"/>
</dbReference>
<proteinExistence type="predicted"/>
<name>A0ABN8AEW0_9PROT</name>
<gene>
    <name evidence="1" type="ORF">NTG6680_0020</name>
</gene>
<keyword evidence="2" id="KW-1185">Reference proteome</keyword>
<accession>A0ABN8AEW0</accession>
<evidence type="ECO:0000313" key="2">
    <source>
        <dbReference type="Proteomes" id="UP000839052"/>
    </source>
</evidence>
<sequence>MISYLNKKLLLTVIVTVSVVAIGGGATSLVWPQIKLEMAPSVCEARGAVDTPKIVDSTGEASIYIEGWAADAAGVSRVEMWANGKLLASVKPSLVRTDVTSALPQCKFAPVSGYTFAFARGIIPPHTSALEVRAANGVGKIFNAGRVPVDFSKPFGVLDITEPIKADGQNLISGWAVGGRDPVKIRVLAQDKEMLTLSANSKRDDVAKVFPAWPQAATSGFEGVLPIHKLPRGRYRLQILLEDGKGHNSEIVGPQVINDLPFGKILAQHHKMMSPGAIELRAWLADEQGIRSAEVETESGTPLGKMTLTKKMQLLSAFSDPRFNRDKAGDAPLKEGDLYDLTVPFAVIPSGLQRLQVRVEDNAGNIAVLPGPLVLDKNLTAKQTCSGKKLRVFYPGGAVDFRNNFRQLQELRDMAQGGCVEIGFRGRVEYMRTTKGEQADYIFDPNFPEHLRNRNGKGMTGESLSELFETALRFRAPLMITLDGGVWADSKFAAPDLDIVDMLEQDERAVQWNQFGKSEPDNALKGLAGAVDSPELARMMSLNRYNRRFLDYKKRNLQAAVREIVKFNQTHPAHYVMINLDPDEYINPWFYLTQWYDYNPDTLRQYREWLFHLGPYANGGELAFSRHEPGLTLADANRLAKRSWKEVSAIEPPRLSIDYSDQWQQLWTQFRRHLVARHYDDLAAWVVEAGLPPERIYTGQTFIQADVAVSITDYANGWNDQAGVSIEGAKPRQGHLGVILYGPASRNEGKPRSGNSLIDNIRRVDPEWGVGEFHPATIAFPEKLPNHGESYATMQALINGGVHFLSPMWGSYVGDRIVHPHNFKAYDAMEGSAYEYQFVWWLRAMQAWPVGSLLYPFGNDLVKSNDGWIPAAGTRLISGYGELHLTGEGVHIGLVSPQWEMRYLTAPTELVVTGSWPQQTRASAVLLLENGEKLSCLLQLTGQNTARCLFPAAQKQQMSRLTLEWQLPAVQQKAGVKISGVALKLVESR</sequence>
<reference evidence="1 2" key="1">
    <citation type="submission" date="2021-10" db="EMBL/GenBank/DDBJ databases">
        <authorList>
            <person name="Koch H."/>
        </authorList>
    </citation>
    <scope>NUCLEOTIDE SEQUENCE [LARGE SCALE GENOMIC DNA]</scope>
    <source>
        <strain evidence="1">6680</strain>
    </source>
</reference>
<protein>
    <submittedName>
        <fullName evidence="1">Uncharacterized protein</fullName>
    </submittedName>
</protein>